<evidence type="ECO:0000313" key="2">
    <source>
        <dbReference type="EMBL" id="AEI09694.1"/>
    </source>
</evidence>
<protein>
    <submittedName>
        <fullName evidence="2">Uncharacterized protein</fullName>
    </submittedName>
</protein>
<evidence type="ECO:0000256" key="1">
    <source>
        <dbReference type="SAM" id="MobiDB-lite"/>
    </source>
</evidence>
<dbReference type="HOGENOM" id="CLU_2232080_0_0_11"/>
<dbReference type="Proteomes" id="UP000000492">
    <property type="component" value="Chromosome"/>
</dbReference>
<sequence>MFEYAEFKRFELKFDELRLAEFKLFESQLVAEFPQLTPKLQHQELELPNQEPKLQRQELKLQQSEPKLQRQEPKLQLHQNNQLEVQLQLNTQDCGAFVSPRQVSR</sequence>
<dbReference type="EMBL" id="CP002857">
    <property type="protein sequence ID" value="AEI09694.1"/>
    <property type="molecule type" value="Genomic_DNA"/>
</dbReference>
<feature type="region of interest" description="Disordered" evidence="1">
    <location>
        <begin position="47"/>
        <end position="73"/>
    </location>
</feature>
<gene>
    <name evidence="2" type="ordered locus">CRES_1339</name>
</gene>
<dbReference type="RefSeq" id="WP_013888706.1">
    <property type="nucleotide sequence ID" value="NC_015673.1"/>
</dbReference>
<accession>F8DYU9</accession>
<reference evidence="2 3" key="1">
    <citation type="journal article" date="2012" name="BMC Genomics">
        <title>Complete genome sequence, lifestyle, and multi-drug resistance of the human pathogen Corynebacterium resistens DSM 45100 isolated from blood samples of a leukemia patient.</title>
        <authorList>
            <person name="Schroder J."/>
            <person name="Maus I."/>
            <person name="Meyer K."/>
            <person name="Wordemann S."/>
            <person name="Blom J."/>
            <person name="Jaenicke S."/>
            <person name="Schneider J."/>
            <person name="Trost E."/>
            <person name="Tauch A."/>
        </authorList>
    </citation>
    <scope>NUCLEOTIDE SEQUENCE [LARGE SCALE GENOMIC DNA]</scope>
    <source>
        <strain evidence="3">DSM 45100 / JCM 12819 / CCUG 50093 / GTC 2026 / SICGH 158</strain>
    </source>
</reference>
<keyword evidence="3" id="KW-1185">Reference proteome</keyword>
<dbReference type="KEGG" id="crd:CRES_1339"/>
<evidence type="ECO:0000313" key="3">
    <source>
        <dbReference type="Proteomes" id="UP000000492"/>
    </source>
</evidence>
<proteinExistence type="predicted"/>
<name>F8DYU9_CORRG</name>
<dbReference type="AlphaFoldDB" id="F8DYU9"/>
<organism evidence="2 3">
    <name type="scientific">Corynebacterium resistens (strain DSM 45100 / JCM 12819 / GTC 2026 / SICGH 158)</name>
    <dbReference type="NCBI Taxonomy" id="662755"/>
    <lineage>
        <taxon>Bacteria</taxon>
        <taxon>Bacillati</taxon>
        <taxon>Actinomycetota</taxon>
        <taxon>Actinomycetes</taxon>
        <taxon>Mycobacteriales</taxon>
        <taxon>Corynebacteriaceae</taxon>
        <taxon>Corynebacterium</taxon>
    </lineage>
</organism>